<comment type="caution">
    <text evidence="2">The sequence shown here is derived from an EMBL/GenBank/DDBJ whole genome shotgun (WGS) entry which is preliminary data.</text>
</comment>
<dbReference type="Proteomes" id="UP001066276">
    <property type="component" value="Chromosome 3_1"/>
</dbReference>
<sequence length="143" mass="15254">MAESWWISLSSIHISLCLVASRLLPWLTKGLRVLQRAQEVYGAPARLACSAHVASAGCSPDGAGSPRRSDHAGKPPLTAYGEPRRSTRSRPRPLRLFGASRARAPPSVIVRRGWTPRASRGTGVSQAPQAAPSTLRSPPLPSC</sequence>
<organism evidence="2 3">
    <name type="scientific">Pleurodeles waltl</name>
    <name type="common">Iberian ribbed newt</name>
    <dbReference type="NCBI Taxonomy" id="8319"/>
    <lineage>
        <taxon>Eukaryota</taxon>
        <taxon>Metazoa</taxon>
        <taxon>Chordata</taxon>
        <taxon>Craniata</taxon>
        <taxon>Vertebrata</taxon>
        <taxon>Euteleostomi</taxon>
        <taxon>Amphibia</taxon>
        <taxon>Batrachia</taxon>
        <taxon>Caudata</taxon>
        <taxon>Salamandroidea</taxon>
        <taxon>Salamandridae</taxon>
        <taxon>Pleurodelinae</taxon>
        <taxon>Pleurodeles</taxon>
    </lineage>
</organism>
<evidence type="ECO:0000256" key="1">
    <source>
        <dbReference type="SAM" id="MobiDB-lite"/>
    </source>
</evidence>
<evidence type="ECO:0000313" key="3">
    <source>
        <dbReference type="Proteomes" id="UP001066276"/>
    </source>
</evidence>
<feature type="region of interest" description="Disordered" evidence="1">
    <location>
        <begin position="55"/>
        <end position="143"/>
    </location>
</feature>
<proteinExistence type="predicted"/>
<reference evidence="2" key="1">
    <citation type="journal article" date="2022" name="bioRxiv">
        <title>Sequencing and chromosome-scale assembly of the giantPleurodeles waltlgenome.</title>
        <authorList>
            <person name="Brown T."/>
            <person name="Elewa A."/>
            <person name="Iarovenko S."/>
            <person name="Subramanian E."/>
            <person name="Araus A.J."/>
            <person name="Petzold A."/>
            <person name="Susuki M."/>
            <person name="Suzuki K.-i.T."/>
            <person name="Hayashi T."/>
            <person name="Toyoda A."/>
            <person name="Oliveira C."/>
            <person name="Osipova E."/>
            <person name="Leigh N.D."/>
            <person name="Simon A."/>
            <person name="Yun M.H."/>
        </authorList>
    </citation>
    <scope>NUCLEOTIDE SEQUENCE</scope>
    <source>
        <strain evidence="2">20211129_DDA</strain>
        <tissue evidence="2">Liver</tissue>
    </source>
</reference>
<dbReference type="AlphaFoldDB" id="A0AAV7UBY1"/>
<protein>
    <submittedName>
        <fullName evidence="2">Uncharacterized protein</fullName>
    </submittedName>
</protein>
<gene>
    <name evidence="2" type="ORF">NDU88_003226</name>
</gene>
<feature type="compositionally biased region" description="Polar residues" evidence="1">
    <location>
        <begin position="122"/>
        <end position="136"/>
    </location>
</feature>
<evidence type="ECO:0000313" key="2">
    <source>
        <dbReference type="EMBL" id="KAJ1186445.1"/>
    </source>
</evidence>
<dbReference type="EMBL" id="JANPWB010000005">
    <property type="protein sequence ID" value="KAJ1186445.1"/>
    <property type="molecule type" value="Genomic_DNA"/>
</dbReference>
<name>A0AAV7UBY1_PLEWA</name>
<accession>A0AAV7UBY1</accession>
<keyword evidence="3" id="KW-1185">Reference proteome</keyword>